<evidence type="ECO:0000313" key="2">
    <source>
        <dbReference type="Proteomes" id="UP000230214"/>
    </source>
</evidence>
<comment type="caution">
    <text evidence="1">The sequence shown here is derived from an EMBL/GenBank/DDBJ whole genome shotgun (WGS) entry which is preliminary data.</text>
</comment>
<name>A0A2H0RAI0_UNCKA</name>
<protein>
    <submittedName>
        <fullName evidence="1">Uncharacterized protein</fullName>
    </submittedName>
</protein>
<sequence length="123" mass="14360">MKKYLFMASLTIFAIGMLSYSFFIFENATYPDNKVKGTEDKYVYLIPESSEIVSANKGDNLKTYSYTTSLSKDQIYEFYKQLGILKKWSQIDYNKLQNKNEVLDIEIQKEAGEKNLVTLRYSN</sequence>
<gene>
    <name evidence="1" type="ORF">COV24_02295</name>
</gene>
<evidence type="ECO:0000313" key="1">
    <source>
        <dbReference type="EMBL" id="PIR43518.1"/>
    </source>
</evidence>
<dbReference type="Proteomes" id="UP000230214">
    <property type="component" value="Unassembled WGS sequence"/>
</dbReference>
<proteinExistence type="predicted"/>
<dbReference type="EMBL" id="PCXU01000020">
    <property type="protein sequence ID" value="PIR43518.1"/>
    <property type="molecule type" value="Genomic_DNA"/>
</dbReference>
<reference evidence="1 2" key="1">
    <citation type="submission" date="2017-09" db="EMBL/GenBank/DDBJ databases">
        <title>Depth-based differentiation of microbial function through sediment-hosted aquifers and enrichment of novel symbionts in the deep terrestrial subsurface.</title>
        <authorList>
            <person name="Probst A.J."/>
            <person name="Ladd B."/>
            <person name="Jarett J.K."/>
            <person name="Geller-Mcgrath D.E."/>
            <person name="Sieber C.M."/>
            <person name="Emerson J.B."/>
            <person name="Anantharaman K."/>
            <person name="Thomas B.C."/>
            <person name="Malmstrom R."/>
            <person name="Stieglmeier M."/>
            <person name="Klingl A."/>
            <person name="Woyke T."/>
            <person name="Ryan C.M."/>
            <person name="Banfield J.F."/>
        </authorList>
    </citation>
    <scope>NUCLEOTIDE SEQUENCE [LARGE SCALE GENOMIC DNA]</scope>
    <source>
        <strain evidence="1">CG10_big_fil_rev_8_21_14_0_10_32_10</strain>
    </source>
</reference>
<organism evidence="1 2">
    <name type="scientific">candidate division WWE3 bacterium CG10_big_fil_rev_8_21_14_0_10_32_10</name>
    <dbReference type="NCBI Taxonomy" id="1975090"/>
    <lineage>
        <taxon>Bacteria</taxon>
        <taxon>Katanobacteria</taxon>
    </lineage>
</organism>
<accession>A0A2H0RAI0</accession>
<dbReference type="AlphaFoldDB" id="A0A2H0RAI0"/>